<sequence length="1323" mass="147507">MRRLLFFMVILLLAFTQTKPAQMSNYCYVPPFIATSVKPNVLIVMDFSGSMQFPAYVPCDFGGYSNYIAQCGSSYATYNPFQTYSGYFDPNKCYSYSSQNFVESNCDCSNKIGSSSCISGNLLNWISTTRIDIAKKVLTGGRTDQSQGNTFLVSEGAEYTVTDNNLKCKFIISANQTNNRQLTIRNSGGNCPLGNNDISNARLRIRPSDPSSIRGIIHSFCDTSDLINGQIDKKCQLIMEFMVFASDGRYGEIKVGKQATISDLINAINNETPYYGTPTGEAMWEAYDFYKQSNDHDYEANTAYIGSGNGNKDPYYDGSGQNSQPVHCRKSFVLLLSDGAWNGGVDPVVPARIMATQDLRSDLPGKQNVYTYAVYAFGDLDPNTKLQGRQAMITTAIFGGFEDKDNNTWPFPFTGIQYPNGSGYCSSLEYTIRTNIQTPTQTYCNSRGVQYPLPQCNPNSSWDPKCAEWDTAQPPKGLPYNFYEADDAESLKNALLSAFSDILKRVSSGSTVATLSSKYQSSAVIIQPGFYPEYTTKEGSRIKWIGMFRAFWVDSVGNFREDSDQDRVLTIFGNVVDKIFRFFFGDNNNLKAALFEGDPDENQSACTNAQIKNMFEVIPTLYFDCKLAITSKDDRNIFYLIDNNGTLQERSFLSNQGCLNGWTSIDPSLTSQQCGYVIEYHRGQDYSGNYPEYVLRTRRLDVSELCPGYSPNSNTPWKLGPIVYSTPTVAGNEPLIRKYLITYKDESYEELVNGPQSGQPGGYKKRRSISFVSTNQGIIHFFRIGSLKETGNSWQPVKITNNPDTENQDQVEIEEYALIPKNALPYMLWYGHKNYCSSSGYIPILDYRLDAFDATFYPGYDPNGSKTANSWRTYLFVPMGLGGKKLADNNGNIIASSSMMLIDITNYMANGQQPKVMWEITLDDGALTTAYPARVRIGDRNKNGYWYLITGSGPTDPNADSYDKFLSNPKLYIINPVNGQILKRIDLSSLLPANTKAAVGELIEFDVDSDYQDDVVYFGMYGYKSNGSSWGGLFRIALKIGENTYKKPDEITISDIKKVLDLDSFKTSNHTPPVFAAVSATKDKSQNLWVYVNTGLYLSVNHSQIPYDNYLIGFKDPCWNPVGKYFDSTCSIILSKNNFADANNVNGYANCDISVLNFTSSQIKKVCTCNQSGCTQKDAVISTNSQVDQCRLQDGKIGWYYKLEPPALSHSRPLVAFGIVLSAYFKPSQDVCTPIGETYVAALNYETGLPLANPPLVMPGNAESNKLKYSVFVGYGSPPLGEVFRYVSTPYGDRIIGQTSLGALINIQFQAKRQGRFVLWVEK</sequence>
<dbReference type="Gene3D" id="3.40.50.410">
    <property type="entry name" value="von Willebrand factor, type A domain"/>
    <property type="match status" value="1"/>
</dbReference>
<evidence type="ECO:0008006" key="3">
    <source>
        <dbReference type="Google" id="ProtNLM"/>
    </source>
</evidence>
<proteinExistence type="predicted"/>
<name>A0A7C2ZJV4_9AQUI</name>
<keyword evidence="1" id="KW-0732">Signal</keyword>
<protein>
    <recommendedName>
        <fullName evidence="3">PilC beta-propeller domain-containing protein</fullName>
    </recommendedName>
</protein>
<feature type="chain" id="PRO_5028259606" description="PilC beta-propeller domain-containing protein" evidence="1">
    <location>
        <begin position="24"/>
        <end position="1323"/>
    </location>
</feature>
<dbReference type="InterPro" id="IPR036465">
    <property type="entry name" value="vWFA_dom_sf"/>
</dbReference>
<evidence type="ECO:0000313" key="2">
    <source>
        <dbReference type="EMBL" id="HEW45625.1"/>
    </source>
</evidence>
<accession>A0A7C2ZJV4</accession>
<reference evidence="2" key="1">
    <citation type="journal article" date="2020" name="mSystems">
        <title>Genome- and Community-Level Interaction Insights into Carbon Utilization and Element Cycling Functions of Hydrothermarchaeota in Hydrothermal Sediment.</title>
        <authorList>
            <person name="Zhou Z."/>
            <person name="Liu Y."/>
            <person name="Xu W."/>
            <person name="Pan J."/>
            <person name="Luo Z.H."/>
            <person name="Li M."/>
        </authorList>
    </citation>
    <scope>NUCLEOTIDE SEQUENCE [LARGE SCALE GENOMIC DNA]</scope>
    <source>
        <strain evidence="2">SpSt-132</strain>
    </source>
</reference>
<dbReference type="EMBL" id="DSFP01000031">
    <property type="protein sequence ID" value="HEW45625.1"/>
    <property type="molecule type" value="Genomic_DNA"/>
</dbReference>
<organism evidence="2">
    <name type="scientific">Hydrogenobacter sp</name>
    <dbReference type="NCBI Taxonomy" id="2152829"/>
    <lineage>
        <taxon>Bacteria</taxon>
        <taxon>Pseudomonadati</taxon>
        <taxon>Aquificota</taxon>
        <taxon>Aquificia</taxon>
        <taxon>Aquificales</taxon>
        <taxon>Aquificaceae</taxon>
        <taxon>Hydrogenobacter</taxon>
    </lineage>
</organism>
<gene>
    <name evidence="2" type="ORF">ENO47_02985</name>
</gene>
<comment type="caution">
    <text evidence="2">The sequence shown here is derived from an EMBL/GenBank/DDBJ whole genome shotgun (WGS) entry which is preliminary data.</text>
</comment>
<evidence type="ECO:0000256" key="1">
    <source>
        <dbReference type="SAM" id="SignalP"/>
    </source>
</evidence>
<feature type="signal peptide" evidence="1">
    <location>
        <begin position="1"/>
        <end position="23"/>
    </location>
</feature>